<evidence type="ECO:0000313" key="3">
    <source>
        <dbReference type="Proteomes" id="UP000448575"/>
    </source>
</evidence>
<reference evidence="2 3" key="1">
    <citation type="submission" date="2019-12" db="EMBL/GenBank/DDBJ databases">
        <title>Novel species isolated from a subtropical stream in China.</title>
        <authorList>
            <person name="Lu H."/>
        </authorList>
    </citation>
    <scope>NUCLEOTIDE SEQUENCE [LARGE SCALE GENOMIC DNA]</scope>
    <source>
        <strain evidence="2 3">DS3</strain>
    </source>
</reference>
<keyword evidence="3" id="KW-1185">Reference proteome</keyword>
<accession>A0A6N9HJS4</accession>
<dbReference type="EMBL" id="WWCJ01000010">
    <property type="protein sequence ID" value="MYN03599.1"/>
    <property type="molecule type" value="Genomic_DNA"/>
</dbReference>
<dbReference type="InterPro" id="IPR014922">
    <property type="entry name" value="YdhG-like"/>
</dbReference>
<gene>
    <name evidence="2" type="ORF">GTP41_15995</name>
</gene>
<sequence>MGENKTRATEASVAEYIASRANGPQQADCQELIALFGRLTDEPAKMWGPSIVGFGVYRYTYESGRSGEAPLAGFAVRGRELVVYLFCEGEAQQALLARIGKHKMTKSCLYFKRLDDLDRVVLEQLVVNSIAETRARYG</sequence>
<dbReference type="RefSeq" id="WP_161026566.1">
    <property type="nucleotide sequence ID" value="NZ_WWCJ01000010.1"/>
</dbReference>
<dbReference type="Pfam" id="PF08818">
    <property type="entry name" value="DUF1801"/>
    <property type="match status" value="1"/>
</dbReference>
<protein>
    <submittedName>
        <fullName evidence="2">DUF1801 domain-containing protein</fullName>
    </submittedName>
</protein>
<dbReference type="Proteomes" id="UP000448575">
    <property type="component" value="Unassembled WGS sequence"/>
</dbReference>
<name>A0A6N9HJS4_9BURK</name>
<comment type="caution">
    <text evidence="2">The sequence shown here is derived from an EMBL/GenBank/DDBJ whole genome shotgun (WGS) entry which is preliminary data.</text>
</comment>
<evidence type="ECO:0000259" key="1">
    <source>
        <dbReference type="Pfam" id="PF08818"/>
    </source>
</evidence>
<dbReference type="AlphaFoldDB" id="A0A6N9HJS4"/>
<evidence type="ECO:0000313" key="2">
    <source>
        <dbReference type="EMBL" id="MYN03599.1"/>
    </source>
</evidence>
<organism evidence="2 3">
    <name type="scientific">Pseudoduganella guangdongensis</name>
    <dbReference type="NCBI Taxonomy" id="2692179"/>
    <lineage>
        <taxon>Bacteria</taxon>
        <taxon>Pseudomonadati</taxon>
        <taxon>Pseudomonadota</taxon>
        <taxon>Betaproteobacteria</taxon>
        <taxon>Burkholderiales</taxon>
        <taxon>Oxalobacteraceae</taxon>
        <taxon>Telluria group</taxon>
        <taxon>Pseudoduganella</taxon>
    </lineage>
</organism>
<proteinExistence type="predicted"/>
<feature type="domain" description="YdhG-like" evidence="1">
    <location>
        <begin position="25"/>
        <end position="127"/>
    </location>
</feature>